<gene>
    <name evidence="1" type="ORF">GCM10011322_03670</name>
</gene>
<protein>
    <submittedName>
        <fullName evidence="1">Uncharacterized protein</fullName>
    </submittedName>
</protein>
<sequence length="218" mass="23244">MSWRGRAGIVIWNGVVPGAQAEFERWHDEEHIDERLAIPGFLGARRGLAIDGSGEYLTLYEVADADVITHGAYPERLNAPTEWTRRTLPLFRGAARSLCRVAETSGGGMGEGGGDHLVALRLPDGEALDAMTRADLWEEAARLVAEGVLLGAALLLRDDAASARRTAEHDLRAEHLATPAGALVGEADGEDAAITAATRLEIASPGASAGTYRLQTRR</sequence>
<dbReference type="EMBL" id="BMMF01000001">
    <property type="protein sequence ID" value="GGK20289.1"/>
    <property type="molecule type" value="Genomic_DNA"/>
</dbReference>
<evidence type="ECO:0000313" key="2">
    <source>
        <dbReference type="Proteomes" id="UP000600449"/>
    </source>
</evidence>
<dbReference type="AlphaFoldDB" id="A0A917Q4F1"/>
<accession>A0A917Q4F1</accession>
<dbReference type="RefSeq" id="WP_188908890.1">
    <property type="nucleotide sequence ID" value="NZ_BMMF01000001.1"/>
</dbReference>
<evidence type="ECO:0000313" key="1">
    <source>
        <dbReference type="EMBL" id="GGK20289.1"/>
    </source>
</evidence>
<dbReference type="Proteomes" id="UP000600449">
    <property type="component" value="Unassembled WGS sequence"/>
</dbReference>
<proteinExistence type="predicted"/>
<reference evidence="1 2" key="1">
    <citation type="journal article" date="2014" name="Int. J. Syst. Evol. Microbiol.">
        <title>Complete genome sequence of Corynebacterium casei LMG S-19264T (=DSM 44701T), isolated from a smear-ripened cheese.</title>
        <authorList>
            <consortium name="US DOE Joint Genome Institute (JGI-PGF)"/>
            <person name="Walter F."/>
            <person name="Albersmeier A."/>
            <person name="Kalinowski J."/>
            <person name="Ruckert C."/>
        </authorList>
    </citation>
    <scope>NUCLEOTIDE SEQUENCE [LARGE SCALE GENOMIC DNA]</scope>
    <source>
        <strain evidence="1 2">CGMCC 1.9161</strain>
    </source>
</reference>
<organism evidence="1 2">
    <name type="scientific">Salinarimonas ramus</name>
    <dbReference type="NCBI Taxonomy" id="690164"/>
    <lineage>
        <taxon>Bacteria</taxon>
        <taxon>Pseudomonadati</taxon>
        <taxon>Pseudomonadota</taxon>
        <taxon>Alphaproteobacteria</taxon>
        <taxon>Hyphomicrobiales</taxon>
        <taxon>Salinarimonadaceae</taxon>
        <taxon>Salinarimonas</taxon>
    </lineage>
</organism>
<comment type="caution">
    <text evidence="1">The sequence shown here is derived from an EMBL/GenBank/DDBJ whole genome shotgun (WGS) entry which is preliminary data.</text>
</comment>
<keyword evidence="2" id="KW-1185">Reference proteome</keyword>
<name>A0A917Q4F1_9HYPH</name>